<dbReference type="OrthoDB" id="8904098at2759"/>
<feature type="transmembrane region" description="Helical" evidence="8">
    <location>
        <begin position="400"/>
        <end position="418"/>
    </location>
</feature>
<dbReference type="InterPro" id="IPR036259">
    <property type="entry name" value="MFS_trans_sf"/>
</dbReference>
<evidence type="ECO:0000256" key="5">
    <source>
        <dbReference type="ARBA" id="ARBA00022989"/>
    </source>
</evidence>
<feature type="transmembrane region" description="Helical" evidence="8">
    <location>
        <begin position="211"/>
        <end position="230"/>
    </location>
</feature>
<keyword evidence="5 8" id="KW-1133">Transmembrane helix</keyword>
<evidence type="ECO:0000256" key="3">
    <source>
        <dbReference type="ARBA" id="ARBA00022448"/>
    </source>
</evidence>
<comment type="subcellular location">
    <subcellularLocation>
        <location evidence="1">Membrane</location>
        <topology evidence="1">Multi-pass membrane protein</topology>
    </subcellularLocation>
</comment>
<proteinExistence type="inferred from homology"/>
<feature type="region of interest" description="Disordered" evidence="7">
    <location>
        <begin position="1"/>
        <end position="29"/>
    </location>
</feature>
<dbReference type="HOGENOM" id="CLU_004790_4_2_1"/>
<comment type="similarity">
    <text evidence="2">Belongs to the major facilitator superfamily. Proton-dependent oligopeptide transporter (POT/PTR) (TC 2.A.17) family.</text>
</comment>
<organism evidence="9">
    <name type="scientific">Trichophyton rubrum CBS 288.86</name>
    <dbReference type="NCBI Taxonomy" id="1215330"/>
    <lineage>
        <taxon>Eukaryota</taxon>
        <taxon>Fungi</taxon>
        <taxon>Dikarya</taxon>
        <taxon>Ascomycota</taxon>
        <taxon>Pezizomycotina</taxon>
        <taxon>Eurotiomycetes</taxon>
        <taxon>Eurotiomycetidae</taxon>
        <taxon>Onygenales</taxon>
        <taxon>Arthrodermataceae</taxon>
        <taxon>Trichophyton</taxon>
    </lineage>
</organism>
<evidence type="ECO:0000256" key="6">
    <source>
        <dbReference type="ARBA" id="ARBA00023136"/>
    </source>
</evidence>
<feature type="transmembrane region" description="Helical" evidence="8">
    <location>
        <begin position="482"/>
        <end position="503"/>
    </location>
</feature>
<sequence length="562" mass="61844">MAEPKDIEPEQTPSSPVCEIVSTPSENEPTEEELATLRKVAGKLPWSAFLVAIVELCERFAYYGLNGPFQNYMQHKYKEPSGVPGAIGLGQSTATGLSSFFQFWCYVTPIIGAIIADQYMGKYNTIVIFALIYISGLIVLFCTALPVAIENGASLGGLVAAMIIVGLGTGGIKSNISPLIAEQVTATKPEIKTLKSGERVIVDPARTVERVYMIFYMCINTGSLAAIATTELELHIGFWAAYLLPLCMFIAGFVVLIVGRKLYVVRPPKGSIYLRAFKVMYIGMKNGGNLDAAKSSSQRHNGGRVFPWDDQFVDEMKRALVACRVFIYFPIYWVCYQQMVNNFVSQAATMQLHGIPNDIMQNINPLAIIIFIPICDRIVYPLLRKRGIKFKPITRITTGFLFASIAMAYAAIVQHLIYSSPPCYNTPMKCDASKDGKLPNQVHVAIQSPAYLMIGLSEIFASITGLEYAYTKAPPSMKSFVMAMFLLTSAFGAALGMAISPVAKDPKLVWMYTGLSIASAVAGIIFWILFSRYNAKEEDMNALAEKELREDRPVAAKQNSII</sequence>
<gene>
    <name evidence="9" type="ORF">H103_05331</name>
</gene>
<feature type="transmembrane region" description="Helical" evidence="8">
    <location>
        <begin position="155"/>
        <end position="172"/>
    </location>
</feature>
<dbReference type="GO" id="GO:0005886">
    <property type="term" value="C:plasma membrane"/>
    <property type="evidence" value="ECO:0007669"/>
    <property type="project" value="UniProtKB-ARBA"/>
</dbReference>
<keyword evidence="4 8" id="KW-0812">Transmembrane</keyword>
<evidence type="ECO:0000256" key="8">
    <source>
        <dbReference type="SAM" id="Phobius"/>
    </source>
</evidence>
<protein>
    <recommendedName>
        <fullName evidence="10">POT family proton-dependent oligopeptide transporter</fullName>
    </recommendedName>
</protein>
<dbReference type="InterPro" id="IPR018456">
    <property type="entry name" value="PTR2_symporter_CS"/>
</dbReference>
<dbReference type="EMBL" id="KK207866">
    <property type="protein sequence ID" value="EZF51473.1"/>
    <property type="molecule type" value="Genomic_DNA"/>
</dbReference>
<dbReference type="SUPFAM" id="SSF103473">
    <property type="entry name" value="MFS general substrate transporter"/>
    <property type="match status" value="1"/>
</dbReference>
<dbReference type="Pfam" id="PF00854">
    <property type="entry name" value="PTR2"/>
    <property type="match status" value="1"/>
</dbReference>
<evidence type="ECO:0000256" key="2">
    <source>
        <dbReference type="ARBA" id="ARBA00005982"/>
    </source>
</evidence>
<dbReference type="GO" id="GO:0071916">
    <property type="term" value="F:dipeptide transmembrane transporter activity"/>
    <property type="evidence" value="ECO:0007669"/>
    <property type="project" value="UniProtKB-ARBA"/>
</dbReference>
<accession>A0A022W0A8</accession>
<evidence type="ECO:0000256" key="7">
    <source>
        <dbReference type="SAM" id="MobiDB-lite"/>
    </source>
</evidence>
<feature type="transmembrane region" description="Helical" evidence="8">
    <location>
        <begin position="126"/>
        <end position="149"/>
    </location>
</feature>
<feature type="transmembrane region" description="Helical" evidence="8">
    <location>
        <begin position="359"/>
        <end position="379"/>
    </location>
</feature>
<reference evidence="9" key="1">
    <citation type="submission" date="2014-02" db="EMBL/GenBank/DDBJ databases">
        <title>The Genome Sequence of Trichophyton rubrum (morphotype fischeri) CBS 288.86.</title>
        <authorList>
            <consortium name="The Broad Institute Genomics Platform"/>
            <person name="Cuomo C.A."/>
            <person name="White T.C."/>
            <person name="Graser Y."/>
            <person name="Martinez-Rossi N."/>
            <person name="Heitman J."/>
            <person name="Young S.K."/>
            <person name="Zeng Q."/>
            <person name="Gargeya S."/>
            <person name="Abouelleil A."/>
            <person name="Alvarado L."/>
            <person name="Chapman S.B."/>
            <person name="Gainer-Dewar J."/>
            <person name="Goldberg J."/>
            <person name="Griggs A."/>
            <person name="Gujja S."/>
            <person name="Hansen M."/>
            <person name="Howarth C."/>
            <person name="Imamovic A."/>
            <person name="Larimer J."/>
            <person name="Martinez D."/>
            <person name="Murphy C."/>
            <person name="Pearson M.D."/>
            <person name="Persinoti G."/>
            <person name="Poon T."/>
            <person name="Priest M."/>
            <person name="Roberts A.D."/>
            <person name="Saif S."/>
            <person name="Shea T.D."/>
            <person name="Sykes S.N."/>
            <person name="Wortman J."/>
            <person name="Nusbaum C."/>
            <person name="Birren B."/>
        </authorList>
    </citation>
    <scope>NUCLEOTIDE SEQUENCE [LARGE SCALE GENOMIC DNA]</scope>
    <source>
        <strain evidence="9">CBS 288.86</strain>
    </source>
</reference>
<dbReference type="InterPro" id="IPR000109">
    <property type="entry name" value="POT_fam"/>
</dbReference>
<dbReference type="PROSITE" id="PS01022">
    <property type="entry name" value="PTR2_1"/>
    <property type="match status" value="1"/>
</dbReference>
<name>A0A022W0A8_TRIRU</name>
<evidence type="ECO:0008006" key="10">
    <source>
        <dbReference type="Google" id="ProtNLM"/>
    </source>
</evidence>
<feature type="transmembrane region" description="Helical" evidence="8">
    <location>
        <begin position="319"/>
        <end position="339"/>
    </location>
</feature>
<keyword evidence="3" id="KW-0813">Transport</keyword>
<feature type="transmembrane region" description="Helical" evidence="8">
    <location>
        <begin position="509"/>
        <end position="530"/>
    </location>
</feature>
<dbReference type="Gene3D" id="1.20.1250.20">
    <property type="entry name" value="MFS general substrate transporter like domains"/>
    <property type="match status" value="1"/>
</dbReference>
<dbReference type="AlphaFoldDB" id="A0A022W0A8"/>
<evidence type="ECO:0000313" key="9">
    <source>
        <dbReference type="EMBL" id="EZF51473.1"/>
    </source>
</evidence>
<dbReference type="PANTHER" id="PTHR11654">
    <property type="entry name" value="OLIGOPEPTIDE TRANSPORTER-RELATED"/>
    <property type="match status" value="1"/>
</dbReference>
<evidence type="ECO:0000256" key="1">
    <source>
        <dbReference type="ARBA" id="ARBA00004141"/>
    </source>
</evidence>
<feature type="transmembrane region" description="Helical" evidence="8">
    <location>
        <begin position="236"/>
        <end position="259"/>
    </location>
</feature>
<dbReference type="FunFam" id="1.20.1250.20:FF:000085">
    <property type="entry name" value="MFS peptide transporter Ptr2"/>
    <property type="match status" value="1"/>
</dbReference>
<keyword evidence="6 8" id="KW-0472">Membrane</keyword>
<feature type="transmembrane region" description="Helical" evidence="8">
    <location>
        <begin position="450"/>
        <end position="470"/>
    </location>
</feature>
<dbReference type="Proteomes" id="UP000023758">
    <property type="component" value="Unassembled WGS sequence"/>
</dbReference>
<evidence type="ECO:0000256" key="4">
    <source>
        <dbReference type="ARBA" id="ARBA00022692"/>
    </source>
</evidence>